<keyword evidence="2" id="KW-0808">Transferase</keyword>
<organism evidence="2 3">
    <name type="scientific">Fischerella major NIES-592</name>
    <dbReference type="NCBI Taxonomy" id="210994"/>
    <lineage>
        <taxon>Bacteria</taxon>
        <taxon>Bacillati</taxon>
        <taxon>Cyanobacteriota</taxon>
        <taxon>Cyanophyceae</taxon>
        <taxon>Nostocales</taxon>
        <taxon>Hapalosiphonaceae</taxon>
        <taxon>Fischerella</taxon>
    </lineage>
</organism>
<keyword evidence="2" id="KW-0489">Methyltransferase</keyword>
<sequence length="236" mass="27960">MSLAYKVSAWNRRRKWHLFLSEIQPTPATRILDVGFSEQEYSNTDNYLEKHYPYLQQITALCIETPDLYLYARKDSQLEIPEEKIVSKRQESSSRYPQLKIVTYDGQNFPFADQKFDICWSNAVLEHVGDETQQILFLKEIKRVAKKAFITTPNKYFPIEVHTRTPLLHFLPKKFFDRYLHFIGKGWAADDYMHLLSLRDLHRLINAAGITEFKIIKNRFLFFVLDFVIILNTNSD</sequence>
<dbReference type="GO" id="GO:0032259">
    <property type="term" value="P:methylation"/>
    <property type="evidence" value="ECO:0007669"/>
    <property type="project" value="UniProtKB-KW"/>
</dbReference>
<evidence type="ECO:0000259" key="1">
    <source>
        <dbReference type="Pfam" id="PF08241"/>
    </source>
</evidence>
<proteinExistence type="predicted"/>
<feature type="domain" description="Methyltransferase type 11" evidence="1">
    <location>
        <begin position="89"/>
        <end position="147"/>
    </location>
</feature>
<name>A0A1U7H254_9CYAN</name>
<comment type="caution">
    <text evidence="2">The sequence shown here is derived from an EMBL/GenBank/DDBJ whole genome shotgun (WGS) entry which is preliminary data.</text>
</comment>
<keyword evidence="3" id="KW-1185">Reference proteome</keyword>
<dbReference type="InterPro" id="IPR029063">
    <property type="entry name" value="SAM-dependent_MTases_sf"/>
</dbReference>
<dbReference type="AlphaFoldDB" id="A0A1U7H254"/>
<evidence type="ECO:0000313" key="2">
    <source>
        <dbReference type="EMBL" id="OKH15054.1"/>
    </source>
</evidence>
<reference evidence="2 3" key="1">
    <citation type="submission" date="2016-11" db="EMBL/GenBank/DDBJ databases">
        <title>Draft Genome Sequences of Nine Cyanobacterial Strains from Diverse Habitats.</title>
        <authorList>
            <person name="Zhu T."/>
            <person name="Hou S."/>
            <person name="Lu X."/>
            <person name="Hess W.R."/>
        </authorList>
    </citation>
    <scope>NUCLEOTIDE SEQUENCE [LARGE SCALE GENOMIC DNA]</scope>
    <source>
        <strain evidence="2 3">NIES-592</strain>
    </source>
</reference>
<evidence type="ECO:0000313" key="3">
    <source>
        <dbReference type="Proteomes" id="UP000186391"/>
    </source>
</evidence>
<dbReference type="OrthoDB" id="7260171at2"/>
<dbReference type="Gene3D" id="3.40.50.150">
    <property type="entry name" value="Vaccinia Virus protein VP39"/>
    <property type="match status" value="1"/>
</dbReference>
<dbReference type="GO" id="GO:0008757">
    <property type="term" value="F:S-adenosylmethionine-dependent methyltransferase activity"/>
    <property type="evidence" value="ECO:0007669"/>
    <property type="project" value="InterPro"/>
</dbReference>
<dbReference type="EMBL" id="MRCA01000003">
    <property type="protein sequence ID" value="OKH15054.1"/>
    <property type="molecule type" value="Genomic_DNA"/>
</dbReference>
<gene>
    <name evidence="2" type="ORF">NIES592_07900</name>
</gene>
<dbReference type="Proteomes" id="UP000186391">
    <property type="component" value="Unassembled WGS sequence"/>
</dbReference>
<dbReference type="InterPro" id="IPR013216">
    <property type="entry name" value="Methyltransf_11"/>
</dbReference>
<dbReference type="SUPFAM" id="SSF53335">
    <property type="entry name" value="S-adenosyl-L-methionine-dependent methyltransferases"/>
    <property type="match status" value="1"/>
</dbReference>
<protein>
    <submittedName>
        <fullName evidence="2">SAM-dependent methyltransferase</fullName>
    </submittedName>
</protein>
<dbReference type="Pfam" id="PF08241">
    <property type="entry name" value="Methyltransf_11"/>
    <property type="match status" value="1"/>
</dbReference>
<accession>A0A1U7H254</accession>